<evidence type="ECO:0000256" key="2">
    <source>
        <dbReference type="ARBA" id="ARBA00022737"/>
    </source>
</evidence>
<dbReference type="PANTHER" id="PTHR46288">
    <property type="entry name" value="PHORBOL-ESTER/DAG-TYPE DOMAIN-CONTAINING PROTEIN"/>
    <property type="match status" value="1"/>
</dbReference>
<keyword evidence="1" id="KW-0479">Metal-binding</keyword>
<accession>A0A565BMK1</accession>
<evidence type="ECO:0000256" key="4">
    <source>
        <dbReference type="ARBA" id="ARBA00022833"/>
    </source>
</evidence>
<dbReference type="Pfam" id="PF03107">
    <property type="entry name" value="C1_2"/>
    <property type="match status" value="6"/>
</dbReference>
<feature type="domain" description="Phorbol-ester/DAG-type" evidence="5">
    <location>
        <begin position="684"/>
        <end position="731"/>
    </location>
</feature>
<dbReference type="PANTHER" id="PTHR46288:SF27">
    <property type="entry name" value="CYSTEINE_HISTIDINE-RICH C1 DOMAIN FAMILY PROTEIN"/>
    <property type="match status" value="1"/>
</dbReference>
<reference evidence="6" key="1">
    <citation type="submission" date="2019-07" db="EMBL/GenBank/DDBJ databases">
        <authorList>
            <person name="Dittberner H."/>
        </authorList>
    </citation>
    <scope>NUCLEOTIDE SEQUENCE [LARGE SCALE GENOMIC DNA]</scope>
</reference>
<feature type="domain" description="Phorbol-ester/DAG-type" evidence="5">
    <location>
        <begin position="577"/>
        <end position="623"/>
    </location>
</feature>
<dbReference type="SMART" id="SM00249">
    <property type="entry name" value="PHD"/>
    <property type="match status" value="4"/>
</dbReference>
<comment type="caution">
    <text evidence="6">The sequence shown here is derived from an EMBL/GenBank/DDBJ whole genome shotgun (WGS) entry which is preliminary data.</text>
</comment>
<organism evidence="6 7">
    <name type="scientific">Arabis nemorensis</name>
    <dbReference type="NCBI Taxonomy" id="586526"/>
    <lineage>
        <taxon>Eukaryota</taxon>
        <taxon>Viridiplantae</taxon>
        <taxon>Streptophyta</taxon>
        <taxon>Embryophyta</taxon>
        <taxon>Tracheophyta</taxon>
        <taxon>Spermatophyta</taxon>
        <taxon>Magnoliopsida</taxon>
        <taxon>eudicotyledons</taxon>
        <taxon>Gunneridae</taxon>
        <taxon>Pentapetalae</taxon>
        <taxon>rosids</taxon>
        <taxon>malvids</taxon>
        <taxon>Brassicales</taxon>
        <taxon>Brassicaceae</taxon>
        <taxon>Arabideae</taxon>
        <taxon>Arabis</taxon>
    </lineage>
</organism>
<keyword evidence="2" id="KW-0677">Repeat</keyword>
<dbReference type="InterPro" id="IPR046349">
    <property type="entry name" value="C1-like_sf"/>
</dbReference>
<gene>
    <name evidence="6" type="ORF">ANE_LOCUS13307</name>
</gene>
<evidence type="ECO:0000256" key="1">
    <source>
        <dbReference type="ARBA" id="ARBA00022723"/>
    </source>
</evidence>
<dbReference type="InterPro" id="IPR001965">
    <property type="entry name" value="Znf_PHD"/>
</dbReference>
<dbReference type="OrthoDB" id="1884766at2759"/>
<evidence type="ECO:0000313" key="7">
    <source>
        <dbReference type="Proteomes" id="UP000489600"/>
    </source>
</evidence>
<dbReference type="SMART" id="SM00109">
    <property type="entry name" value="C1"/>
    <property type="match status" value="6"/>
</dbReference>
<proteinExistence type="predicted"/>
<evidence type="ECO:0000313" key="6">
    <source>
        <dbReference type="EMBL" id="VVB02863.1"/>
    </source>
</evidence>
<keyword evidence="3" id="KW-0863">Zinc-finger</keyword>
<dbReference type="InterPro" id="IPR004146">
    <property type="entry name" value="DC1"/>
</dbReference>
<evidence type="ECO:0000259" key="5">
    <source>
        <dbReference type="PROSITE" id="PS50081"/>
    </source>
</evidence>
<dbReference type="PROSITE" id="PS00479">
    <property type="entry name" value="ZF_DAG_PE_1"/>
    <property type="match status" value="1"/>
</dbReference>
<keyword evidence="4" id="KW-0862">Zinc</keyword>
<evidence type="ECO:0000256" key="3">
    <source>
        <dbReference type="ARBA" id="ARBA00022771"/>
    </source>
</evidence>
<dbReference type="SUPFAM" id="SSF57889">
    <property type="entry name" value="Cysteine-rich domain"/>
    <property type="match status" value="7"/>
</dbReference>
<dbReference type="PROSITE" id="PS50081">
    <property type="entry name" value="ZF_DAG_PE_2"/>
    <property type="match status" value="2"/>
</dbReference>
<keyword evidence="7" id="KW-1185">Reference proteome</keyword>
<protein>
    <recommendedName>
        <fullName evidence="5">Phorbol-ester/DAG-type domain-containing protein</fullName>
    </recommendedName>
</protein>
<dbReference type="GO" id="GO:0008270">
    <property type="term" value="F:zinc ion binding"/>
    <property type="evidence" value="ECO:0007669"/>
    <property type="project" value="UniProtKB-KW"/>
</dbReference>
<sequence>MAELQHGSHECALTLPKMVGNGICNMCFKDEPVEFACEPCNFDLCKSCSDLPLKMSHHLHPEHPLEFCIGDERKSKYMICIGCGNMSSGSFYYECKKCEIYLDMDCALQKSIVKGWEATEMLHYSHEHMFRRCRPGPNAKGSCLLCELPLSPSAICYGCVHCQLFFHERCLDLPTEIQHPVHPAHPLKRLDYIQAFHRRKICNACKFSFAGAPFGCLECGIYLHLRCADALLRGLMHNSHEHRLFYVEDNRVAGVNNEEPCQICMETVFYNVQYYYCVICDLKFHIKCLEIPKYVVNKSYHIHQLERKRFRAEDSFLEYCGVCETIVNSEHPAYSCKACDFLGHTECILREEMPSPLYLKELYSCSKSNTISTNIEDLETEDKLLVNGINHIHAMRTMHMSELEEEANCNMCDGRIHDNPCKCETCSFQSHDYCAELGRPSRHQFHLNHSLTLLPNSFGWVRRSCKSCKKDIEGFNLFCRVCNFIIDISCALKSIKMLGALHMGQKIIGAFVGGLCIQDQHSLFNVVISRSYPTACALCDEKLCGKALSCVTCDDICHPLCIEVGRRGIVGHLLHSDHKLAISLVSESKCTACQLDITKYGYRCFICEVNFHIECNKLVILPRKTKPHSHYLYNFWKDVLRVTQACNVCARPCGVSFYGCIDCDFSAHAECIGFPSNVKNQRHQHTLTQTYSSREQNCSLCESYINSYRIYSCYQCKDVFHFKCIMSTENCEAILEEDQLQDIYLMYLERDLFDLLRDNES</sequence>
<dbReference type="AlphaFoldDB" id="A0A565BMK1"/>
<dbReference type="InterPro" id="IPR002219">
    <property type="entry name" value="PKC_DAG/PE"/>
</dbReference>
<dbReference type="EMBL" id="CABITT030000004">
    <property type="protein sequence ID" value="VVB02863.1"/>
    <property type="molecule type" value="Genomic_DNA"/>
</dbReference>
<name>A0A565BMK1_9BRAS</name>
<dbReference type="Proteomes" id="UP000489600">
    <property type="component" value="Unassembled WGS sequence"/>
</dbReference>